<evidence type="ECO:0000313" key="3">
    <source>
        <dbReference type="Proteomes" id="UP001155483"/>
    </source>
</evidence>
<dbReference type="AlphaFoldDB" id="A0A9X2XX88"/>
<dbReference type="EMBL" id="JAOTIF010000012">
    <property type="protein sequence ID" value="MCU7550426.1"/>
    <property type="molecule type" value="Genomic_DNA"/>
</dbReference>
<proteinExistence type="predicted"/>
<reference evidence="2" key="2">
    <citation type="submission" date="2023-04" db="EMBL/GenBank/DDBJ databases">
        <title>Paracnuella aquatica gen. nov., sp. nov., a member of the family Chitinophagaceae isolated from a hot spring.</title>
        <authorList>
            <person name="Wang C."/>
        </authorList>
    </citation>
    <scope>NUCLEOTIDE SEQUENCE</scope>
    <source>
        <strain evidence="2">LB-8</strain>
    </source>
</reference>
<dbReference type="Proteomes" id="UP001155483">
    <property type="component" value="Unassembled WGS sequence"/>
</dbReference>
<feature type="coiled-coil region" evidence="1">
    <location>
        <begin position="427"/>
        <end position="458"/>
    </location>
</feature>
<evidence type="ECO:0000256" key="1">
    <source>
        <dbReference type="SAM" id="Coils"/>
    </source>
</evidence>
<keyword evidence="1" id="KW-0175">Coiled coil</keyword>
<name>A0A9X2XX88_9BACT</name>
<protein>
    <submittedName>
        <fullName evidence="2">Uncharacterized protein</fullName>
    </submittedName>
</protein>
<keyword evidence="3" id="KW-1185">Reference proteome</keyword>
<organism evidence="2 3">
    <name type="scientific">Paraflavisolibacter caeni</name>
    <dbReference type="NCBI Taxonomy" id="2982496"/>
    <lineage>
        <taxon>Bacteria</taxon>
        <taxon>Pseudomonadati</taxon>
        <taxon>Bacteroidota</taxon>
        <taxon>Chitinophagia</taxon>
        <taxon>Chitinophagales</taxon>
        <taxon>Chitinophagaceae</taxon>
        <taxon>Paraflavisolibacter</taxon>
    </lineage>
</organism>
<gene>
    <name evidence="2" type="ORF">OCK74_14995</name>
</gene>
<accession>A0A9X2XX88</accession>
<comment type="caution">
    <text evidence="2">The sequence shown here is derived from an EMBL/GenBank/DDBJ whole genome shotgun (WGS) entry which is preliminary data.</text>
</comment>
<reference evidence="2" key="1">
    <citation type="submission" date="2022-09" db="EMBL/GenBank/DDBJ databases">
        <authorList>
            <person name="Yuan C."/>
            <person name="Ke Z."/>
        </authorList>
    </citation>
    <scope>NUCLEOTIDE SEQUENCE</scope>
    <source>
        <strain evidence="2">LB-8</strain>
    </source>
</reference>
<sequence length="677" mass="77653">MAEKQEYKLGILAYGSLVDDPGPELKPLIVDRIPCQTPFNVEYARLSAGRSDAPTVIPVAGEGKPVKAFILVLADNITQLQAESMLWRREIRTSDLLRTYRRPEEPHINSVLVESISNFQEVETVLYTSIKSNMGILNTPPYLAHFAIESILNEAGEKKMDGLRYLKNNIDNGILTPLTSEYRAEILKQTAAKDLDEAIEKLDKLRPANLARLADIKEFEKKVIEIADFVCEYGIKSSIENSITAQEKIQEAIKGNHEKFIANCHTGFKKGQKLALRLIEDIQEKVSTLKKELKLAHKSRNRNRIAQIKSDIELYCYKENVIRHTMDYIAWQMIHGQLYISRRLYKGVEGDKILKYSNIKSVEAVADKINERELDFALITDITSYVQIGDLLCTIDNQVVLGEVKEGKRNLEILEVLGEVNEGEATMDEMQIKYSLTKKDMEQLLRQMKQEAELKNVTDIINTDKGIDSSTGQEIKIITPKEGTPRFIKELYELRKQLDTRNLWAYNVIENCLHIGIFKGHFKFVGKALLKGIAEQGTKNYFIVDFLKVIESLNKPIFTLPVEKEFIFDILFKRVKVLFMIDLDEYIKLADKVGLIAEWATERETNKTKALTKHKNLFVFNGQGIKVYKKGVDKDYAGHWIAPGTFHKMFFEHIYPSYTLYSLNYFIEMEGETHQSE</sequence>
<dbReference type="RefSeq" id="WP_279297866.1">
    <property type="nucleotide sequence ID" value="NZ_JAOTIF010000012.1"/>
</dbReference>
<evidence type="ECO:0000313" key="2">
    <source>
        <dbReference type="EMBL" id="MCU7550426.1"/>
    </source>
</evidence>